<dbReference type="InterPro" id="IPR027417">
    <property type="entry name" value="P-loop_NTPase"/>
</dbReference>
<dbReference type="PROSITE" id="PS50893">
    <property type="entry name" value="ABC_TRANSPORTER_2"/>
    <property type="match status" value="1"/>
</dbReference>
<dbReference type="SUPFAM" id="SSF52540">
    <property type="entry name" value="P-loop containing nucleoside triphosphate hydrolases"/>
    <property type="match status" value="1"/>
</dbReference>
<dbReference type="Gene3D" id="3.40.50.300">
    <property type="entry name" value="P-loop containing nucleotide triphosphate hydrolases"/>
    <property type="match status" value="1"/>
</dbReference>
<keyword evidence="5" id="KW-0547">Nucleotide-binding</keyword>
<dbReference type="InterPro" id="IPR003439">
    <property type="entry name" value="ABC_transporter-like_ATP-bd"/>
</dbReference>
<dbReference type="PROSITE" id="PS00211">
    <property type="entry name" value="ABC_TRANSPORTER_1"/>
    <property type="match status" value="1"/>
</dbReference>
<sequence>MIELKDVCFSYSDIIALDHINLSIKTGEAIALMGANGCGKSTLLKLLNGIISPNAGSYEFHGEEVTHKKLQDDKFSKLLHQKIGFVFQNSDTQLFCSSVYDEVAFGPRQMGVGESEVEHRVNDCLALLGIQEFRNRIPYHLSGGEKRKVAIACVLSLNPEVLVLDEPMNGLDPKTQRWLVDFLKKLNKAGKTLITSTHNLELVHEISNRAVLFGESHTIVADMMTEELLKDVELLKRVNLVDTYYQYKISY</sequence>
<evidence type="ECO:0000256" key="5">
    <source>
        <dbReference type="ARBA" id="ARBA00022741"/>
    </source>
</evidence>
<keyword evidence="7" id="KW-1278">Translocase</keyword>
<keyword evidence="6 10" id="KW-0067">ATP-binding</keyword>
<name>A0ABX1VV71_9FIRM</name>
<comment type="caution">
    <text evidence="10">The sequence shown here is derived from an EMBL/GenBank/DDBJ whole genome shotgun (WGS) entry which is preliminary data.</text>
</comment>
<feature type="domain" description="ABC transporter" evidence="9">
    <location>
        <begin position="2"/>
        <end position="240"/>
    </location>
</feature>
<evidence type="ECO:0000259" key="9">
    <source>
        <dbReference type="PROSITE" id="PS50893"/>
    </source>
</evidence>
<dbReference type="SMART" id="SM00382">
    <property type="entry name" value="AAA"/>
    <property type="match status" value="1"/>
</dbReference>
<protein>
    <submittedName>
        <fullName evidence="10">ABC transporter ATP-binding protein</fullName>
    </submittedName>
</protein>
<evidence type="ECO:0000256" key="4">
    <source>
        <dbReference type="ARBA" id="ARBA00022475"/>
    </source>
</evidence>
<keyword evidence="4" id="KW-1003">Cell membrane</keyword>
<keyword evidence="3" id="KW-0813">Transport</keyword>
<dbReference type="CDD" id="cd03225">
    <property type="entry name" value="ABC_cobalt_CbiO_domain1"/>
    <property type="match status" value="1"/>
</dbReference>
<organism evidence="10 11">
    <name type="scientific">Lacrimispora defluvii</name>
    <dbReference type="NCBI Taxonomy" id="2719233"/>
    <lineage>
        <taxon>Bacteria</taxon>
        <taxon>Bacillati</taxon>
        <taxon>Bacillota</taxon>
        <taxon>Clostridia</taxon>
        <taxon>Lachnospirales</taxon>
        <taxon>Lachnospiraceae</taxon>
        <taxon>Lacrimispora</taxon>
    </lineage>
</organism>
<comment type="similarity">
    <text evidence="2">Belongs to the ABC transporter superfamily.</text>
</comment>
<dbReference type="GO" id="GO:0005524">
    <property type="term" value="F:ATP binding"/>
    <property type="evidence" value="ECO:0007669"/>
    <property type="project" value="UniProtKB-KW"/>
</dbReference>
<keyword evidence="11" id="KW-1185">Reference proteome</keyword>
<dbReference type="RefSeq" id="WP_170822860.1">
    <property type="nucleotide sequence ID" value="NZ_JAAOXG010000039.1"/>
</dbReference>
<comment type="subcellular location">
    <subcellularLocation>
        <location evidence="1">Cell membrane</location>
        <topology evidence="1">Peripheral membrane protein</topology>
    </subcellularLocation>
</comment>
<evidence type="ECO:0000256" key="6">
    <source>
        <dbReference type="ARBA" id="ARBA00022840"/>
    </source>
</evidence>
<evidence type="ECO:0000256" key="7">
    <source>
        <dbReference type="ARBA" id="ARBA00022967"/>
    </source>
</evidence>
<dbReference type="InterPro" id="IPR017871">
    <property type="entry name" value="ABC_transporter-like_CS"/>
</dbReference>
<evidence type="ECO:0000256" key="3">
    <source>
        <dbReference type="ARBA" id="ARBA00022448"/>
    </source>
</evidence>
<keyword evidence="8" id="KW-0472">Membrane</keyword>
<dbReference type="PANTHER" id="PTHR43553">
    <property type="entry name" value="HEAVY METAL TRANSPORTER"/>
    <property type="match status" value="1"/>
</dbReference>
<dbReference type="EMBL" id="JAAOXG010000039">
    <property type="protein sequence ID" value="NNJ31747.1"/>
    <property type="molecule type" value="Genomic_DNA"/>
</dbReference>
<proteinExistence type="inferred from homology"/>
<dbReference type="Pfam" id="PF00005">
    <property type="entry name" value="ABC_tran"/>
    <property type="match status" value="1"/>
</dbReference>
<accession>A0ABX1VV71</accession>
<evidence type="ECO:0000256" key="8">
    <source>
        <dbReference type="ARBA" id="ARBA00023136"/>
    </source>
</evidence>
<reference evidence="10 11" key="1">
    <citation type="submission" date="2020-03" db="EMBL/GenBank/DDBJ databases">
        <title>Genome Sequence of industrial isolate, B5A.</title>
        <authorList>
            <person name="Sharma S."/>
            <person name="Patil P.B."/>
            <person name="Korpole S."/>
        </authorList>
    </citation>
    <scope>NUCLEOTIDE SEQUENCE [LARGE SCALE GENOMIC DNA]</scope>
    <source>
        <strain evidence="10 11">PI-S10-B5A</strain>
    </source>
</reference>
<evidence type="ECO:0000313" key="10">
    <source>
        <dbReference type="EMBL" id="NNJ31747.1"/>
    </source>
</evidence>
<dbReference type="InterPro" id="IPR003593">
    <property type="entry name" value="AAA+_ATPase"/>
</dbReference>
<evidence type="ECO:0000256" key="1">
    <source>
        <dbReference type="ARBA" id="ARBA00004202"/>
    </source>
</evidence>
<gene>
    <name evidence="10" type="ORF">G9470_18380</name>
</gene>
<evidence type="ECO:0000313" key="11">
    <source>
        <dbReference type="Proteomes" id="UP000539052"/>
    </source>
</evidence>
<dbReference type="Proteomes" id="UP000539052">
    <property type="component" value="Unassembled WGS sequence"/>
</dbReference>
<dbReference type="InterPro" id="IPR015856">
    <property type="entry name" value="ABC_transpr_CbiO/EcfA_su"/>
</dbReference>
<evidence type="ECO:0000256" key="2">
    <source>
        <dbReference type="ARBA" id="ARBA00005417"/>
    </source>
</evidence>
<dbReference type="InterPro" id="IPR050095">
    <property type="entry name" value="ECF_ABC_transporter_ATP-bd"/>
</dbReference>